<feature type="region of interest" description="Disordered" evidence="2">
    <location>
        <begin position="408"/>
        <end position="427"/>
    </location>
</feature>
<protein>
    <submittedName>
        <fullName evidence="5">Mov34/MPN/PAD-1 family protein</fullName>
    </submittedName>
</protein>
<dbReference type="OrthoDB" id="3292458at2"/>
<dbReference type="eggNOG" id="COG3064">
    <property type="taxonomic scope" value="Bacteria"/>
</dbReference>
<feature type="compositionally biased region" description="Polar residues" evidence="2">
    <location>
        <begin position="481"/>
        <end position="497"/>
    </location>
</feature>
<dbReference type="eggNOG" id="COG1310">
    <property type="taxonomic scope" value="Bacteria"/>
</dbReference>
<dbReference type="Proteomes" id="UP000001887">
    <property type="component" value="Chromosome"/>
</dbReference>
<accession>D2R362</accession>
<keyword evidence="1" id="KW-0175">Coiled coil</keyword>
<sequence>MSSDIDFGELKEDSHARRLRPDQNRQLTVQAVGKLREGELPIYVDLDAARDMELHAVSDKTVELGGVMLGYFCEDEQQQPFVMVTDSLRAAHYESTRGSFKFTHDTWEQITRTREEFPAELQMVGWYHTHPDWGVFLSGLDLFICDNFFNKPLDVALVIDPCRRDRGFFQWTTGRKPRTQQTGGFFLMTSRHRAEELEQFVASLTAPEEIQLMSSTSKQISGTSHVHLHTTPPPPPPPVWQQLAGQVGMFAQLVLLAILVWKIASPPVAETAPANTAPAVTRKDLIDVTQALTARVDETVKQSRSQSRDEARAEFYDDMMRELRGSEPGFVERLQAKYDQTESLREISESQRVMISELQASNQATVEKLEALRVESEERIASLADTVEQLETKKTELEIALRELKASTTPATVAAAEKPAETEGEAETTLFSRKQAIIGLSLLGGGGLLAAIVTFFVRRSPNGGSSGHTESVATISDDKSSTATKPSKNVLSKSSPPSAKDAVAGTENRSTSSEREGGDA</sequence>
<evidence type="ECO:0000313" key="6">
    <source>
        <dbReference type="Proteomes" id="UP000001887"/>
    </source>
</evidence>
<feature type="transmembrane region" description="Helical" evidence="3">
    <location>
        <begin position="436"/>
        <end position="457"/>
    </location>
</feature>
<dbReference type="AlphaFoldDB" id="D2R362"/>
<feature type="coiled-coil region" evidence="1">
    <location>
        <begin position="331"/>
        <end position="407"/>
    </location>
</feature>
<feature type="region of interest" description="Disordered" evidence="2">
    <location>
        <begin position="461"/>
        <end position="520"/>
    </location>
</feature>
<evidence type="ECO:0000259" key="4">
    <source>
        <dbReference type="Pfam" id="PF01398"/>
    </source>
</evidence>
<evidence type="ECO:0000256" key="2">
    <source>
        <dbReference type="SAM" id="MobiDB-lite"/>
    </source>
</evidence>
<evidence type="ECO:0000256" key="1">
    <source>
        <dbReference type="SAM" id="Coils"/>
    </source>
</evidence>
<dbReference type="STRING" id="530564.Psta_4145"/>
<dbReference type="GO" id="GO:0008237">
    <property type="term" value="F:metallopeptidase activity"/>
    <property type="evidence" value="ECO:0007669"/>
    <property type="project" value="InterPro"/>
</dbReference>
<dbReference type="EMBL" id="CP001848">
    <property type="protein sequence ID" value="ADB18795.1"/>
    <property type="molecule type" value="Genomic_DNA"/>
</dbReference>
<reference evidence="5 6" key="1">
    <citation type="journal article" date="2009" name="Stand. Genomic Sci.">
        <title>Complete genome sequence of Pirellula staleyi type strain (ATCC 27377).</title>
        <authorList>
            <person name="Clum A."/>
            <person name="Tindall B.J."/>
            <person name="Sikorski J."/>
            <person name="Ivanova N."/>
            <person name="Mavrommatis K."/>
            <person name="Lucas S."/>
            <person name="Glavina del Rio T."/>
            <person name="Nolan M."/>
            <person name="Chen F."/>
            <person name="Tice H."/>
            <person name="Pitluck S."/>
            <person name="Cheng J.F."/>
            <person name="Chertkov O."/>
            <person name="Brettin T."/>
            <person name="Han C."/>
            <person name="Detter J.C."/>
            <person name="Kuske C."/>
            <person name="Bruce D."/>
            <person name="Goodwin L."/>
            <person name="Ovchinikova G."/>
            <person name="Pati A."/>
            <person name="Mikhailova N."/>
            <person name="Chen A."/>
            <person name="Palaniappan K."/>
            <person name="Land M."/>
            <person name="Hauser L."/>
            <person name="Chang Y.J."/>
            <person name="Jeffries C.D."/>
            <person name="Chain P."/>
            <person name="Rohde M."/>
            <person name="Goker M."/>
            <person name="Bristow J."/>
            <person name="Eisen J.A."/>
            <person name="Markowitz V."/>
            <person name="Hugenholtz P."/>
            <person name="Kyrpides N.C."/>
            <person name="Klenk H.P."/>
            <person name="Lapidus A."/>
        </authorList>
    </citation>
    <scope>NUCLEOTIDE SEQUENCE [LARGE SCALE GENOMIC DNA]</scope>
    <source>
        <strain evidence="6">ATCC 27377 / DSM 6068 / ICPB 4128</strain>
    </source>
</reference>
<dbReference type="Pfam" id="PF01398">
    <property type="entry name" value="JAB"/>
    <property type="match status" value="1"/>
</dbReference>
<keyword evidence="3" id="KW-0812">Transmembrane</keyword>
<evidence type="ECO:0000256" key="3">
    <source>
        <dbReference type="SAM" id="Phobius"/>
    </source>
</evidence>
<dbReference type="SUPFAM" id="SSF102712">
    <property type="entry name" value="JAB1/MPN domain"/>
    <property type="match status" value="1"/>
</dbReference>
<feature type="domain" description="JAB1/MPN/MOV34 metalloenzyme" evidence="4">
    <location>
        <begin position="56"/>
        <end position="144"/>
    </location>
</feature>
<organism evidence="5 6">
    <name type="scientific">Pirellula staleyi (strain ATCC 27377 / DSM 6068 / ICPB 4128)</name>
    <name type="common">Pirella staleyi</name>
    <dbReference type="NCBI Taxonomy" id="530564"/>
    <lineage>
        <taxon>Bacteria</taxon>
        <taxon>Pseudomonadati</taxon>
        <taxon>Planctomycetota</taxon>
        <taxon>Planctomycetia</taxon>
        <taxon>Pirellulales</taxon>
        <taxon>Pirellulaceae</taxon>
        <taxon>Pirellula</taxon>
    </lineage>
</organism>
<dbReference type="KEGG" id="psl:Psta_4145"/>
<dbReference type="Gene3D" id="3.40.140.10">
    <property type="entry name" value="Cytidine Deaminase, domain 2"/>
    <property type="match status" value="1"/>
</dbReference>
<dbReference type="InterPro" id="IPR000555">
    <property type="entry name" value="JAMM/MPN+_dom"/>
</dbReference>
<name>D2R362_PIRSD</name>
<keyword evidence="3" id="KW-1133">Transmembrane helix</keyword>
<dbReference type="HOGENOM" id="CLU_523586_0_0_0"/>
<evidence type="ECO:0000313" key="5">
    <source>
        <dbReference type="EMBL" id="ADB18795.1"/>
    </source>
</evidence>
<keyword evidence="3" id="KW-0472">Membrane</keyword>
<gene>
    <name evidence="5" type="ordered locus">Psta_4145</name>
</gene>
<keyword evidence="6" id="KW-1185">Reference proteome</keyword>
<proteinExistence type="predicted"/>